<dbReference type="GeneID" id="72713884"/>
<evidence type="ECO:0000256" key="3">
    <source>
        <dbReference type="SAM" id="MobiDB-lite"/>
    </source>
</evidence>
<feature type="domain" description="Thioredoxin-like fold" evidence="4">
    <location>
        <begin position="58"/>
        <end position="196"/>
    </location>
</feature>
<evidence type="ECO:0000259" key="4">
    <source>
        <dbReference type="Pfam" id="PF13462"/>
    </source>
</evidence>
<keyword evidence="6" id="KW-1185">Reference proteome</keyword>
<reference evidence="5 6" key="1">
    <citation type="journal article" date="2014" name="PLoS Genet.">
        <title>Phylogenetically driven sequencing of extremely halophilic archaea reveals strategies for static and dynamic osmo-response.</title>
        <authorList>
            <person name="Becker E.A."/>
            <person name="Seitzer P.M."/>
            <person name="Tritt A."/>
            <person name="Larsen D."/>
            <person name="Krusor M."/>
            <person name="Yao A.I."/>
            <person name="Wu D."/>
            <person name="Madern D."/>
            <person name="Eisen J.A."/>
            <person name="Darling A.E."/>
            <person name="Facciotti M.T."/>
        </authorList>
    </citation>
    <scope>NUCLEOTIDE SEQUENCE [LARGE SCALE GENOMIC DNA]</scope>
    <source>
        <strain evidence="5 6">ATCC 700873</strain>
    </source>
</reference>
<protein>
    <submittedName>
        <fullName evidence="5">DSBA-like thioredoxin domain-containing protein</fullName>
    </submittedName>
</protein>
<dbReference type="OrthoDB" id="15256at2157"/>
<dbReference type="PROSITE" id="PS51257">
    <property type="entry name" value="PROKAR_LIPOPROTEIN"/>
    <property type="match status" value="1"/>
</dbReference>
<organism evidence="5 6">
    <name type="scientific">Halorubrum hochstenium ATCC 700873</name>
    <dbReference type="NCBI Taxonomy" id="1227481"/>
    <lineage>
        <taxon>Archaea</taxon>
        <taxon>Methanobacteriati</taxon>
        <taxon>Methanobacteriota</taxon>
        <taxon>Stenosarchaea group</taxon>
        <taxon>Halobacteria</taxon>
        <taxon>Halobacteriales</taxon>
        <taxon>Haloferacaceae</taxon>
        <taxon>Halorubrum</taxon>
    </lineage>
</organism>
<dbReference type="Pfam" id="PF13462">
    <property type="entry name" value="Thioredoxin_4"/>
    <property type="match status" value="1"/>
</dbReference>
<accession>M0FAC1</accession>
<dbReference type="RefSeq" id="WP_008584027.1">
    <property type="nucleotide sequence ID" value="NZ_AOJO01000038.1"/>
</dbReference>
<dbReference type="AlphaFoldDB" id="M0FAC1"/>
<dbReference type="Proteomes" id="UP000011689">
    <property type="component" value="Unassembled WGS sequence"/>
</dbReference>
<feature type="region of interest" description="Disordered" evidence="3">
    <location>
        <begin position="24"/>
        <end position="49"/>
    </location>
</feature>
<evidence type="ECO:0000313" key="5">
    <source>
        <dbReference type="EMBL" id="ELZ56197.1"/>
    </source>
</evidence>
<dbReference type="SUPFAM" id="SSF52833">
    <property type="entry name" value="Thioredoxin-like"/>
    <property type="match status" value="1"/>
</dbReference>
<comment type="similarity">
    <text evidence="1">Belongs to the glutaredoxin family.</text>
</comment>
<evidence type="ECO:0000256" key="1">
    <source>
        <dbReference type="ARBA" id="ARBA00007787"/>
    </source>
</evidence>
<keyword evidence="2" id="KW-0249">Electron transport</keyword>
<comment type="caution">
    <text evidence="5">The sequence shown here is derived from an EMBL/GenBank/DDBJ whole genome shotgun (WGS) entry which is preliminary data.</text>
</comment>
<dbReference type="PATRIC" id="fig|1227481.4.peg.1680"/>
<feature type="compositionally biased region" description="Gly residues" evidence="3">
    <location>
        <begin position="24"/>
        <end position="34"/>
    </location>
</feature>
<evidence type="ECO:0000256" key="2">
    <source>
        <dbReference type="ARBA" id="ARBA00022982"/>
    </source>
</evidence>
<gene>
    <name evidence="5" type="ORF">C467_08460</name>
</gene>
<keyword evidence="2" id="KW-0813">Transport</keyword>
<name>M0FAC1_9EURY</name>
<sequence>MNRRRALTLAGAAAVGSLAGCAGGGSGESGGEGGQPLREHPAAAGLDGLPRRGSLDGHAILTFEDPSCTRCRAFHEEVVPRIRSNVVDPGEGAYVLRTYPVVYPWGESATQALASTHVRSEPAFWSLLDHYFATQGQFDADNVLDRTEAFLDAQTDLDGGAVVADAANEAHDEAVRGNLDAADAAGLGRTTPVVLLFRDGEYVTSANGSVSYDLIAETLGVDG</sequence>
<proteinExistence type="inferred from homology"/>
<dbReference type="STRING" id="1227481.C467_08460"/>
<dbReference type="Gene3D" id="3.40.30.10">
    <property type="entry name" value="Glutaredoxin"/>
    <property type="match status" value="1"/>
</dbReference>
<dbReference type="InterPro" id="IPR036249">
    <property type="entry name" value="Thioredoxin-like_sf"/>
</dbReference>
<evidence type="ECO:0000313" key="6">
    <source>
        <dbReference type="Proteomes" id="UP000011689"/>
    </source>
</evidence>
<dbReference type="InterPro" id="IPR012336">
    <property type="entry name" value="Thioredoxin-like_fold"/>
</dbReference>
<dbReference type="EMBL" id="AOJO01000038">
    <property type="protein sequence ID" value="ELZ56197.1"/>
    <property type="molecule type" value="Genomic_DNA"/>
</dbReference>